<comment type="caution">
    <text evidence="3">The sequence shown here is derived from an EMBL/GenBank/DDBJ whole genome shotgun (WGS) entry which is preliminary data.</text>
</comment>
<dbReference type="Pfam" id="PF14961">
    <property type="entry name" value="BROMI"/>
    <property type="match status" value="1"/>
</dbReference>
<name>A0ABP1NXK3_XYLVO</name>
<proteinExistence type="predicted"/>
<evidence type="ECO:0008006" key="5">
    <source>
        <dbReference type="Google" id="ProtNLM"/>
    </source>
</evidence>
<dbReference type="InterPro" id="IPR055392">
    <property type="entry name" value="BROMI_C"/>
</dbReference>
<evidence type="ECO:0000259" key="2">
    <source>
        <dbReference type="Pfam" id="PF23440"/>
    </source>
</evidence>
<keyword evidence="4" id="KW-1185">Reference proteome</keyword>
<organism evidence="3 4">
    <name type="scientific">Xylocopa violacea</name>
    <name type="common">Violet carpenter bee</name>
    <name type="synonym">Apis violacea</name>
    <dbReference type="NCBI Taxonomy" id="135666"/>
    <lineage>
        <taxon>Eukaryota</taxon>
        <taxon>Metazoa</taxon>
        <taxon>Ecdysozoa</taxon>
        <taxon>Arthropoda</taxon>
        <taxon>Hexapoda</taxon>
        <taxon>Insecta</taxon>
        <taxon>Pterygota</taxon>
        <taxon>Neoptera</taxon>
        <taxon>Endopterygota</taxon>
        <taxon>Hymenoptera</taxon>
        <taxon>Apocrita</taxon>
        <taxon>Aculeata</taxon>
        <taxon>Apoidea</taxon>
        <taxon>Anthophila</taxon>
        <taxon>Apidae</taxon>
        <taxon>Xylocopa</taxon>
        <taxon>Xylocopa</taxon>
    </lineage>
</organism>
<accession>A0ABP1NXK3</accession>
<feature type="domain" description="BROMI middle region" evidence="1">
    <location>
        <begin position="103"/>
        <end position="388"/>
    </location>
</feature>
<reference evidence="3 4" key="1">
    <citation type="submission" date="2024-08" db="EMBL/GenBank/DDBJ databases">
        <authorList>
            <person name="Will J Nash"/>
            <person name="Angela Man"/>
            <person name="Seanna McTaggart"/>
            <person name="Kendall Baker"/>
            <person name="Tom Barker"/>
            <person name="Leah Catchpole"/>
            <person name="Alex Durrant"/>
            <person name="Karim Gharbi"/>
            <person name="Naomi Irish"/>
            <person name="Gemy Kaithakottil"/>
            <person name="Debby Ku"/>
            <person name="Aaliyah Providence"/>
            <person name="Felix Shaw"/>
            <person name="David Swarbreck"/>
            <person name="Chris Watkins"/>
            <person name="Ann M. McCartney"/>
            <person name="Giulio Formenti"/>
            <person name="Alice Mouton"/>
            <person name="Noel Vella"/>
            <person name="Bjorn M von Reumont"/>
            <person name="Adriana Vella"/>
            <person name="Wilfried Haerty"/>
        </authorList>
    </citation>
    <scope>NUCLEOTIDE SEQUENCE [LARGE SCALE GENOMIC DNA]</scope>
</reference>
<sequence>MEHNISPSLQKWIRKCLKKEFETNVQKSLEEDTNNVDIAQRIIHSKEMTILVNSMRATIVEQSISKTASTPALDSRPQSSFSCVSDQTSEDWNSPLNNDECYNIALDKINHDKPVHVRLAGYEILLKSELSNLNNNPIWDSLQKALLNGLIDESRPIFEASLQVHAKLLACMQSHDVHLNLLNAFDAQYQSQKTFEILPTLIAGINFKFFLHERVFRIIHLVIRYHEEKLKSARNPDKSIEELIEEFIIFLSTHEFGNAMQPKTLNILNIISVLEPRADWSRKWIVSFATRKMFLTALGKSPNLLQQIMHYVLKGLEELPHSIVASIYDDPMEVIINGNTVEIVTYLHCLCFVSQLCAYEAGRELLTENVFEKPFSISEFLIASLRALNKLSVETSSSVYDVSCYALQFILEKPIILYDFEFYHIALCHLQSLSENNVKIWTHTINIILHMLDTVDGSRFLISECKEHTVNFENNLSKCPAMFIIVIASNMLRQPFSIINIEYLLKLFEVTQKLFEVFDVYEIIQYKVEREFYPAVSYFYKKLDKSYVENENKAQQINSAVNALLLKIVSIPFGLKALVQQSSVFQELIEGSIAPLRMTWTSIEVVNFVSSATFFELGYNVIANLAPHVLSNLLSDTCKILEDPCYFHDPWDHENIKKFLHILTFFSLNFKCFSAFMSNVKESYDNEEHNYPLNLPELFNDSINPKSNYHYLGLLSLNTVIWNLNICLYLLEFLNFQNILLELENFNIDDETKEINTKYIDDYTLIRHKIISKTYFVKSVEEEETSKSEEYDLPQLPPAKSNKEHFSAETEIHTELENLLKEKKPGLLDSNWVGEIREAYKESSEPIKNTVLIQLLDQMQKAIPTIEWKENFQWKENVSSSTDFWFAEELHGIDLVFHYTEQNDILENTAEMKKKLQEFINACYAFIHYERPNKYDGFDWFLATVFIICEGNIERCKTFITQVIQFPVTVFLWSNFGKVVDKYIKEECATQFTFMQILESIISNELPQIKYALKNTSGMDWSLICNLMISQFFWDLLPWSQIMHFFAICMLFSPDYVIYYCTSLLHHCQRTIMENMISGKMWPEHMVLDDYRCHNYIRFMDKLDKRYGNKVLPKFTSKGLG</sequence>
<dbReference type="InterPro" id="IPR032735">
    <property type="entry name" value="BROMI_M"/>
</dbReference>
<protein>
    <recommendedName>
        <fullName evidence="5">Protein broad-minded</fullName>
    </recommendedName>
</protein>
<evidence type="ECO:0000313" key="3">
    <source>
        <dbReference type="EMBL" id="CAL7944476.1"/>
    </source>
</evidence>
<dbReference type="Proteomes" id="UP001642520">
    <property type="component" value="Unassembled WGS sequence"/>
</dbReference>
<dbReference type="EMBL" id="CAXAJV020001293">
    <property type="protein sequence ID" value="CAL7944476.1"/>
    <property type="molecule type" value="Genomic_DNA"/>
</dbReference>
<feature type="domain" description="BROMI C-terminal Rab TBC-like" evidence="2">
    <location>
        <begin position="723"/>
        <end position="1113"/>
    </location>
</feature>
<evidence type="ECO:0000313" key="4">
    <source>
        <dbReference type="Proteomes" id="UP001642520"/>
    </source>
</evidence>
<dbReference type="Pfam" id="PF23440">
    <property type="entry name" value="BROMI_C"/>
    <property type="match status" value="1"/>
</dbReference>
<evidence type="ECO:0000259" key="1">
    <source>
        <dbReference type="Pfam" id="PF14961"/>
    </source>
</evidence>
<gene>
    <name evidence="3" type="ORF">XYLVIOL_LOCUS6681</name>
</gene>